<dbReference type="Proteomes" id="UP001202831">
    <property type="component" value="Unassembled WGS sequence"/>
</dbReference>
<accession>A0ABT0N3D6</accession>
<comment type="caution">
    <text evidence="3">The sequence shown here is derived from an EMBL/GenBank/DDBJ whole genome shotgun (WGS) entry which is preliminary data.</text>
</comment>
<dbReference type="EMBL" id="JAKIKT010000001">
    <property type="protein sequence ID" value="MCL2912938.1"/>
    <property type="molecule type" value="Genomic_DNA"/>
</dbReference>
<evidence type="ECO:0000313" key="3">
    <source>
        <dbReference type="EMBL" id="MCL2912938.1"/>
    </source>
</evidence>
<gene>
    <name evidence="3" type="ORF">L2725_03955</name>
</gene>
<feature type="region of interest" description="Disordered" evidence="1">
    <location>
        <begin position="36"/>
        <end position="59"/>
    </location>
</feature>
<dbReference type="RefSeq" id="WP_249247736.1">
    <property type="nucleotide sequence ID" value="NZ_JAKIKT010000001.1"/>
</dbReference>
<feature type="signal peptide" evidence="2">
    <location>
        <begin position="1"/>
        <end position="24"/>
    </location>
</feature>
<reference evidence="3 4" key="1">
    <citation type="submission" date="2022-01" db="EMBL/GenBank/DDBJ databases">
        <title>Whole genome-based taxonomy of the Shewanellaceae.</title>
        <authorList>
            <person name="Martin-Rodriguez A.J."/>
        </authorList>
    </citation>
    <scope>NUCLEOTIDE SEQUENCE [LARGE SCALE GENOMIC DNA]</scope>
    <source>
        <strain evidence="3 4">DSM 21332</strain>
    </source>
</reference>
<evidence type="ECO:0000313" key="4">
    <source>
        <dbReference type="Proteomes" id="UP001202831"/>
    </source>
</evidence>
<proteinExistence type="predicted"/>
<keyword evidence="2" id="KW-0732">Signal</keyword>
<organism evidence="3 4">
    <name type="scientific">Shewanella corallii</name>
    <dbReference type="NCBI Taxonomy" id="560080"/>
    <lineage>
        <taxon>Bacteria</taxon>
        <taxon>Pseudomonadati</taxon>
        <taxon>Pseudomonadota</taxon>
        <taxon>Gammaproteobacteria</taxon>
        <taxon>Alteromonadales</taxon>
        <taxon>Shewanellaceae</taxon>
        <taxon>Shewanella</taxon>
    </lineage>
</organism>
<name>A0ABT0N3D6_9GAMM</name>
<feature type="chain" id="PRO_5046820252" evidence="2">
    <location>
        <begin position="25"/>
        <end position="106"/>
    </location>
</feature>
<protein>
    <submittedName>
        <fullName evidence="3">Uncharacterized protein</fullName>
    </submittedName>
</protein>
<evidence type="ECO:0000256" key="1">
    <source>
        <dbReference type="SAM" id="MobiDB-lite"/>
    </source>
</evidence>
<sequence>MKIPMFLLTLILLALASFSNVAEAHCRPKPCIIVDDPDDPVHPPVGDPGDRGNRMYDPGGASMFSTLERSKQQSLNLSCSVSSGDTDSLYQQGKQLWNQMLCSINQ</sequence>
<keyword evidence="4" id="KW-1185">Reference proteome</keyword>
<evidence type="ECO:0000256" key="2">
    <source>
        <dbReference type="SAM" id="SignalP"/>
    </source>
</evidence>